<feature type="region of interest" description="Disordered" evidence="1">
    <location>
        <begin position="1"/>
        <end position="20"/>
    </location>
</feature>
<sequence length="83" mass="9240">MSTAQDKAWKDRGQGEEAQYVHAKEQEQLATIRDKLQHPDKAVAVDTSKPAETAPARPRDEFEGGFGGQEDLEDRYATTLGEH</sequence>
<keyword evidence="3" id="KW-1185">Reference proteome</keyword>
<organism evidence="2 3">
    <name type="scientific">Phlebiopsis gigantea (strain 11061_1 CR5-6)</name>
    <name type="common">White-rot fungus</name>
    <name type="synonym">Peniophora gigantea</name>
    <dbReference type="NCBI Taxonomy" id="745531"/>
    <lineage>
        <taxon>Eukaryota</taxon>
        <taxon>Fungi</taxon>
        <taxon>Dikarya</taxon>
        <taxon>Basidiomycota</taxon>
        <taxon>Agaricomycotina</taxon>
        <taxon>Agaricomycetes</taxon>
        <taxon>Polyporales</taxon>
        <taxon>Phanerochaetaceae</taxon>
        <taxon>Phlebiopsis</taxon>
    </lineage>
</organism>
<evidence type="ECO:0000256" key="1">
    <source>
        <dbReference type="SAM" id="MobiDB-lite"/>
    </source>
</evidence>
<proteinExistence type="predicted"/>
<feature type="region of interest" description="Disordered" evidence="1">
    <location>
        <begin position="37"/>
        <end position="83"/>
    </location>
</feature>
<dbReference type="AlphaFoldDB" id="A0A0C3S045"/>
<dbReference type="Proteomes" id="UP000053257">
    <property type="component" value="Unassembled WGS sequence"/>
</dbReference>
<name>A0A0C3S045_PHLG1</name>
<protein>
    <submittedName>
        <fullName evidence="2">Uncharacterized protein</fullName>
    </submittedName>
</protein>
<gene>
    <name evidence="2" type="ORF">PHLGIDRAFT_117491</name>
</gene>
<dbReference type="EMBL" id="KN840484">
    <property type="protein sequence ID" value="KIP08171.1"/>
    <property type="molecule type" value="Genomic_DNA"/>
</dbReference>
<dbReference type="OrthoDB" id="2563136at2759"/>
<evidence type="ECO:0000313" key="3">
    <source>
        <dbReference type="Proteomes" id="UP000053257"/>
    </source>
</evidence>
<reference evidence="2 3" key="1">
    <citation type="journal article" date="2014" name="PLoS Genet.">
        <title>Analysis of the Phlebiopsis gigantea genome, transcriptome and secretome provides insight into its pioneer colonization strategies of wood.</title>
        <authorList>
            <person name="Hori C."/>
            <person name="Ishida T."/>
            <person name="Igarashi K."/>
            <person name="Samejima M."/>
            <person name="Suzuki H."/>
            <person name="Master E."/>
            <person name="Ferreira P."/>
            <person name="Ruiz-Duenas F.J."/>
            <person name="Held B."/>
            <person name="Canessa P."/>
            <person name="Larrondo L.F."/>
            <person name="Schmoll M."/>
            <person name="Druzhinina I.S."/>
            <person name="Kubicek C.P."/>
            <person name="Gaskell J.A."/>
            <person name="Kersten P."/>
            <person name="St John F."/>
            <person name="Glasner J."/>
            <person name="Sabat G."/>
            <person name="Splinter BonDurant S."/>
            <person name="Syed K."/>
            <person name="Yadav J."/>
            <person name="Mgbeahuruike A.C."/>
            <person name="Kovalchuk A."/>
            <person name="Asiegbu F.O."/>
            <person name="Lackner G."/>
            <person name="Hoffmeister D."/>
            <person name="Rencoret J."/>
            <person name="Gutierrez A."/>
            <person name="Sun H."/>
            <person name="Lindquist E."/>
            <person name="Barry K."/>
            <person name="Riley R."/>
            <person name="Grigoriev I.V."/>
            <person name="Henrissat B."/>
            <person name="Kues U."/>
            <person name="Berka R.M."/>
            <person name="Martinez A.T."/>
            <person name="Covert S.F."/>
            <person name="Blanchette R.A."/>
            <person name="Cullen D."/>
        </authorList>
    </citation>
    <scope>NUCLEOTIDE SEQUENCE [LARGE SCALE GENOMIC DNA]</scope>
    <source>
        <strain evidence="2 3">11061_1 CR5-6</strain>
    </source>
</reference>
<evidence type="ECO:0000313" key="2">
    <source>
        <dbReference type="EMBL" id="KIP08171.1"/>
    </source>
</evidence>
<dbReference type="HOGENOM" id="CLU_166303_0_0_1"/>
<accession>A0A0C3S045</accession>